<organism evidence="2 3">
    <name type="scientific">Oryzias melastigma</name>
    <name type="common">Marine medaka</name>
    <dbReference type="NCBI Taxonomy" id="30732"/>
    <lineage>
        <taxon>Eukaryota</taxon>
        <taxon>Metazoa</taxon>
        <taxon>Chordata</taxon>
        <taxon>Craniata</taxon>
        <taxon>Vertebrata</taxon>
        <taxon>Euteleostomi</taxon>
        <taxon>Actinopterygii</taxon>
        <taxon>Neopterygii</taxon>
        <taxon>Teleostei</taxon>
        <taxon>Neoteleostei</taxon>
        <taxon>Acanthomorphata</taxon>
        <taxon>Ovalentaria</taxon>
        <taxon>Atherinomorphae</taxon>
        <taxon>Beloniformes</taxon>
        <taxon>Adrianichthyidae</taxon>
        <taxon>Oryziinae</taxon>
        <taxon>Oryzias</taxon>
    </lineage>
</organism>
<sequence length="175" mass="20161">MMDQRRSPKLSEASVRTQTRQVLSVFWFALETIMKQKDECRFIQSLQTSSDAALRPRLTGGVSQPPRTDEDRLLSTTLTIKHVRVRVHEHSVLKEGGGLLIRQKRHPLPHHHPPRDPVTGPGLEALRAPPQKQQLRSPVRCSQVQVVFLAPFADLRQQLQQQLRQQLRQQLQQQL</sequence>
<evidence type="ECO:0000313" key="3">
    <source>
        <dbReference type="Proteomes" id="UP000646548"/>
    </source>
</evidence>
<evidence type="ECO:0000256" key="1">
    <source>
        <dbReference type="SAM" id="MobiDB-lite"/>
    </source>
</evidence>
<name>A0A834F7A1_ORYME</name>
<dbReference type="Proteomes" id="UP000646548">
    <property type="component" value="Unassembled WGS sequence"/>
</dbReference>
<proteinExistence type="predicted"/>
<dbReference type="AlphaFoldDB" id="A0A834F7A1"/>
<gene>
    <name evidence="2" type="ORF">FQA47_019435</name>
</gene>
<accession>A0A834F7A1</accession>
<protein>
    <submittedName>
        <fullName evidence="2">Uncharacterized protein</fullName>
    </submittedName>
</protein>
<dbReference type="EMBL" id="WKFB01000415">
    <property type="protein sequence ID" value="KAF6723779.1"/>
    <property type="molecule type" value="Genomic_DNA"/>
</dbReference>
<comment type="caution">
    <text evidence="2">The sequence shown here is derived from an EMBL/GenBank/DDBJ whole genome shotgun (WGS) entry which is preliminary data.</text>
</comment>
<feature type="region of interest" description="Disordered" evidence="1">
    <location>
        <begin position="105"/>
        <end position="136"/>
    </location>
</feature>
<evidence type="ECO:0000313" key="2">
    <source>
        <dbReference type="EMBL" id="KAF6723779.1"/>
    </source>
</evidence>
<reference evidence="2" key="1">
    <citation type="journal article" name="BMC Genomics">
        <title>Long-read sequencing and de novo genome assembly of marine medaka (Oryzias melastigma).</title>
        <authorList>
            <person name="Liang P."/>
            <person name="Saqib H.S.A."/>
            <person name="Ni X."/>
            <person name="Shen Y."/>
        </authorList>
    </citation>
    <scope>NUCLEOTIDE SEQUENCE</scope>
    <source>
        <strain evidence="2">Bigg-433</strain>
    </source>
</reference>